<dbReference type="SUPFAM" id="SSF52058">
    <property type="entry name" value="L domain-like"/>
    <property type="match status" value="1"/>
</dbReference>
<evidence type="ECO:0000259" key="7">
    <source>
        <dbReference type="Pfam" id="PF00931"/>
    </source>
</evidence>
<dbReference type="AlphaFoldDB" id="A0ABC8VXK9"/>
<dbReference type="CDD" id="cd14798">
    <property type="entry name" value="RX-CC_like"/>
    <property type="match status" value="1"/>
</dbReference>
<organism evidence="11 12">
    <name type="scientific">Urochloa decumbens</name>
    <dbReference type="NCBI Taxonomy" id="240449"/>
    <lineage>
        <taxon>Eukaryota</taxon>
        <taxon>Viridiplantae</taxon>
        <taxon>Streptophyta</taxon>
        <taxon>Embryophyta</taxon>
        <taxon>Tracheophyta</taxon>
        <taxon>Spermatophyta</taxon>
        <taxon>Magnoliopsida</taxon>
        <taxon>Liliopsida</taxon>
        <taxon>Poales</taxon>
        <taxon>Poaceae</taxon>
        <taxon>PACMAD clade</taxon>
        <taxon>Panicoideae</taxon>
        <taxon>Panicodae</taxon>
        <taxon>Paniceae</taxon>
        <taxon>Melinidinae</taxon>
        <taxon>Urochloa</taxon>
    </lineage>
</organism>
<evidence type="ECO:0000259" key="8">
    <source>
        <dbReference type="Pfam" id="PF18052"/>
    </source>
</evidence>
<dbReference type="InterPro" id="IPR055414">
    <property type="entry name" value="LRR_R13L4/SHOC2-like"/>
</dbReference>
<dbReference type="InterPro" id="IPR042197">
    <property type="entry name" value="Apaf_helical"/>
</dbReference>
<evidence type="ECO:0000313" key="11">
    <source>
        <dbReference type="EMBL" id="CAL4898479.1"/>
    </source>
</evidence>
<feature type="domain" description="Disease resistance R13L4/SHOC-2-like LRR" evidence="10">
    <location>
        <begin position="548"/>
        <end position="905"/>
    </location>
</feature>
<keyword evidence="2" id="KW-0433">Leucine-rich repeat</keyword>
<keyword evidence="3" id="KW-0677">Repeat</keyword>
<reference evidence="11 12" key="2">
    <citation type="submission" date="2024-10" db="EMBL/GenBank/DDBJ databases">
        <authorList>
            <person name="Ryan C."/>
        </authorList>
    </citation>
    <scope>NUCLEOTIDE SEQUENCE [LARGE SCALE GENOMIC DNA]</scope>
</reference>
<reference evidence="12" key="1">
    <citation type="submission" date="2024-06" db="EMBL/GenBank/DDBJ databases">
        <authorList>
            <person name="Ryan C."/>
        </authorList>
    </citation>
    <scope>NUCLEOTIDE SEQUENCE [LARGE SCALE GENOMIC DNA]</scope>
</reference>
<dbReference type="InterPro" id="IPR058922">
    <property type="entry name" value="WHD_DRP"/>
</dbReference>
<dbReference type="Gene3D" id="1.10.10.10">
    <property type="entry name" value="Winged helix-like DNA-binding domain superfamily/Winged helix DNA-binding domain"/>
    <property type="match status" value="1"/>
</dbReference>
<keyword evidence="5" id="KW-0611">Plant defense</keyword>
<feature type="domain" description="Disease resistance N-terminal" evidence="8">
    <location>
        <begin position="12"/>
        <end position="95"/>
    </location>
</feature>
<feature type="domain" description="NB-ARC" evidence="7">
    <location>
        <begin position="176"/>
        <end position="347"/>
    </location>
</feature>
<dbReference type="GO" id="GO:0009626">
    <property type="term" value="P:plant-type hypersensitive response"/>
    <property type="evidence" value="ECO:0007669"/>
    <property type="project" value="UniProtKB-ARBA"/>
</dbReference>
<dbReference type="PANTHER" id="PTHR23155">
    <property type="entry name" value="DISEASE RESISTANCE PROTEIN RP"/>
    <property type="match status" value="1"/>
</dbReference>
<evidence type="ECO:0000256" key="1">
    <source>
        <dbReference type="ARBA" id="ARBA00008894"/>
    </source>
</evidence>
<dbReference type="InterPro" id="IPR032675">
    <property type="entry name" value="LRR_dom_sf"/>
</dbReference>
<comment type="similarity">
    <text evidence="1">Belongs to the disease resistance NB-LRR family.</text>
</comment>
<dbReference type="InterPro" id="IPR044974">
    <property type="entry name" value="Disease_R_plants"/>
</dbReference>
<dbReference type="GO" id="GO:0042742">
    <property type="term" value="P:defense response to bacterium"/>
    <property type="evidence" value="ECO:0007669"/>
    <property type="project" value="UniProtKB-ARBA"/>
</dbReference>
<dbReference type="InterPro" id="IPR002182">
    <property type="entry name" value="NB-ARC"/>
</dbReference>
<dbReference type="Gene3D" id="3.80.10.10">
    <property type="entry name" value="Ribonuclease Inhibitor"/>
    <property type="match status" value="1"/>
</dbReference>
<dbReference type="EMBL" id="OZ075121">
    <property type="protein sequence ID" value="CAL4898479.1"/>
    <property type="molecule type" value="Genomic_DNA"/>
</dbReference>
<keyword evidence="6" id="KW-0175">Coiled coil</keyword>
<dbReference type="InterPro" id="IPR027417">
    <property type="entry name" value="P-loop_NTPase"/>
</dbReference>
<accession>A0ABC8VXK9</accession>
<dbReference type="Pfam" id="PF23598">
    <property type="entry name" value="LRR_14"/>
    <property type="match status" value="1"/>
</dbReference>
<dbReference type="GO" id="GO:0002758">
    <property type="term" value="P:innate immune response-activating signaling pathway"/>
    <property type="evidence" value="ECO:0007669"/>
    <property type="project" value="UniProtKB-ARBA"/>
</dbReference>
<evidence type="ECO:0000256" key="2">
    <source>
        <dbReference type="ARBA" id="ARBA00022614"/>
    </source>
</evidence>
<evidence type="ECO:0000259" key="9">
    <source>
        <dbReference type="Pfam" id="PF23559"/>
    </source>
</evidence>
<dbReference type="FunFam" id="3.40.50.300:FF:001091">
    <property type="entry name" value="Probable disease resistance protein At1g61300"/>
    <property type="match status" value="1"/>
</dbReference>
<evidence type="ECO:0000313" key="12">
    <source>
        <dbReference type="Proteomes" id="UP001497457"/>
    </source>
</evidence>
<evidence type="ECO:0000256" key="5">
    <source>
        <dbReference type="ARBA" id="ARBA00022821"/>
    </source>
</evidence>
<dbReference type="Pfam" id="PF00931">
    <property type="entry name" value="NB-ARC"/>
    <property type="match status" value="1"/>
</dbReference>
<gene>
    <name evidence="11" type="ORF">URODEC1_LOCUS7760</name>
</gene>
<dbReference type="InterPro" id="IPR038005">
    <property type="entry name" value="RX-like_CC"/>
</dbReference>
<dbReference type="InterPro" id="IPR036388">
    <property type="entry name" value="WH-like_DNA-bd_sf"/>
</dbReference>
<feature type="domain" description="Disease resistance protein winged helix" evidence="9">
    <location>
        <begin position="428"/>
        <end position="499"/>
    </location>
</feature>
<evidence type="ECO:0000256" key="4">
    <source>
        <dbReference type="ARBA" id="ARBA00022741"/>
    </source>
</evidence>
<dbReference type="Gene3D" id="1.10.8.430">
    <property type="entry name" value="Helical domain of apoptotic protease-activating factors"/>
    <property type="match status" value="1"/>
</dbReference>
<dbReference type="Gene3D" id="1.20.5.4130">
    <property type="match status" value="1"/>
</dbReference>
<dbReference type="PANTHER" id="PTHR23155:SF1116">
    <property type="entry name" value="OS12G0273300 PROTEIN"/>
    <property type="match status" value="1"/>
</dbReference>
<evidence type="ECO:0000256" key="6">
    <source>
        <dbReference type="ARBA" id="ARBA00023054"/>
    </source>
</evidence>
<dbReference type="Gene3D" id="3.40.50.300">
    <property type="entry name" value="P-loop containing nucleotide triphosphate hydrolases"/>
    <property type="match status" value="1"/>
</dbReference>
<proteinExistence type="inferred from homology"/>
<sequence length="953" mass="108272">MAAAVVSASTGVISTLLPKLSRLIEGEYKLQKGVKRKIKFLKDELTSMETLLVKLSDKEETLDGQAKDWRNKVRELSYDIEDCIDLFMHKMSKGIDAAEANLVKKTASKIKNIWSRHKIDGLIEELKARVQEESDRRIRYKFDDLSTNSSQVVRIDPRLPALFVEAKRLVGTDGPSEEIIEWLNKDDYAQELRVISIVGFGGLGKTTLANQVYQKIKGQFDCSCFVPVSQNPNIAKILVDMLKELKNQKSCVDPSDDVRQLIDKLRAFLTHKRYFIIVDDIWSTQAWELVKSALPENNLNSRIITTTRDASVAESCCSSLVGHVHNIQPLSDQQSKELFFKRVFGNTSACPPHLEGMSHGILEKCHGLPLAIITIASLLAGKSNMDQWEHVRSSISSAFNHKGMRDILLLSYYDLPHHLKTCLLYLSIFPEDYEIRREELIWRWVAEGFITEVRGQSADQVAENYFNELVNRSLIQPIYISYDDRAHTCRVHDMVLELIVSLSVEENFASIVKGQCYNGGCHTIRRLSIQAEHVGDEVTQQIMDKRSQVRSISFYGLQEQGIPHLQGLYSLRVLDFDYSSHLGNQHVKYIGNFFRLTFLHIGCREVTELPEGIGDLGYLQTLDIQRSGITKLPPSIGRLQKLVRLLVSSRVQLPDEIGDLQALQELPTTHENCSIKFVEAIKRLTKLKTLGIGMPNREQLGCDTGRYEEAFKSCLAAMGKHGLQSLRISKNNILEELMDLLCCTVPCLRKLCVHGTSITRLSKQMVSLVNLTYLMLAMERIKQEDLGILGGIPALLSADLCVAYAPDERLTIKSQHFRCLKEFRFMSSDGQGGMEMLFLQEAMPELRKLHLDLEFNTKETESKMGFEFSFEHLARLEHISVIIRRFDATWRKVEAAEAAVRDATRSRMEAAEAAIRNAVRIHPGRPTFILQVKRSQFVKGTGGERDYWEYIDI</sequence>
<dbReference type="Pfam" id="PF23559">
    <property type="entry name" value="WHD_DRP"/>
    <property type="match status" value="1"/>
</dbReference>
<dbReference type="PRINTS" id="PR00364">
    <property type="entry name" value="DISEASERSIST"/>
</dbReference>
<dbReference type="SUPFAM" id="SSF52540">
    <property type="entry name" value="P-loop containing nucleoside triphosphate hydrolases"/>
    <property type="match status" value="1"/>
</dbReference>
<keyword evidence="4" id="KW-0547">Nucleotide-binding</keyword>
<dbReference type="GO" id="GO:0000166">
    <property type="term" value="F:nucleotide binding"/>
    <property type="evidence" value="ECO:0007669"/>
    <property type="project" value="UniProtKB-KW"/>
</dbReference>
<name>A0ABC8VXK9_9POAL</name>
<dbReference type="Pfam" id="PF18052">
    <property type="entry name" value="Rx_N"/>
    <property type="match status" value="1"/>
</dbReference>
<protein>
    <submittedName>
        <fullName evidence="11">Uncharacterized protein</fullName>
    </submittedName>
</protein>
<dbReference type="InterPro" id="IPR041118">
    <property type="entry name" value="Rx_N"/>
</dbReference>
<dbReference type="Proteomes" id="UP001497457">
    <property type="component" value="Chromosome 11b"/>
</dbReference>
<evidence type="ECO:0000256" key="3">
    <source>
        <dbReference type="ARBA" id="ARBA00022737"/>
    </source>
</evidence>
<keyword evidence="12" id="KW-1185">Reference proteome</keyword>
<dbReference type="FunFam" id="1.10.10.10:FF:000322">
    <property type="entry name" value="Probable disease resistance protein At1g63360"/>
    <property type="match status" value="1"/>
</dbReference>
<evidence type="ECO:0000259" key="10">
    <source>
        <dbReference type="Pfam" id="PF23598"/>
    </source>
</evidence>